<keyword evidence="6" id="KW-1185">Reference proteome</keyword>
<feature type="coiled-coil region" evidence="1">
    <location>
        <begin position="289"/>
        <end position="396"/>
    </location>
</feature>
<accession>A0A1A8TKW7</accession>
<dbReference type="PROSITE" id="PS51257">
    <property type="entry name" value="PROKAR_LIPOPROTEIN"/>
    <property type="match status" value="1"/>
</dbReference>
<evidence type="ECO:0000256" key="3">
    <source>
        <dbReference type="SAM" id="Phobius"/>
    </source>
</evidence>
<keyword evidence="1" id="KW-0175">Coiled coil</keyword>
<dbReference type="Gene3D" id="1.10.287.1490">
    <property type="match status" value="2"/>
</dbReference>
<organism evidence="5 6">
    <name type="scientific">Marinomonas spartinae</name>
    <dbReference type="NCBI Taxonomy" id="1792290"/>
    <lineage>
        <taxon>Bacteria</taxon>
        <taxon>Pseudomonadati</taxon>
        <taxon>Pseudomonadota</taxon>
        <taxon>Gammaproteobacteria</taxon>
        <taxon>Oceanospirillales</taxon>
        <taxon>Oceanospirillaceae</taxon>
        <taxon>Marinomonas</taxon>
    </lineage>
</organism>
<reference evidence="5 6" key="1">
    <citation type="submission" date="2016-06" db="EMBL/GenBank/DDBJ databases">
        <authorList>
            <person name="Kjaerup R.B."/>
            <person name="Dalgaard T.S."/>
            <person name="Juul-Madsen H.R."/>
        </authorList>
    </citation>
    <scope>NUCLEOTIDE SEQUENCE [LARGE SCALE GENOMIC DNA]</scope>
    <source>
        <strain evidence="5 6">CECT 8886</strain>
    </source>
</reference>
<dbReference type="OrthoDB" id="6097645at2"/>
<evidence type="ECO:0000256" key="2">
    <source>
        <dbReference type="SAM" id="MobiDB-lite"/>
    </source>
</evidence>
<evidence type="ECO:0000256" key="1">
    <source>
        <dbReference type="SAM" id="Coils"/>
    </source>
</evidence>
<keyword evidence="4" id="KW-0732">Signal</keyword>
<dbReference type="AlphaFoldDB" id="A0A1A8TKW7"/>
<feature type="coiled-coil region" evidence="1">
    <location>
        <begin position="178"/>
        <end position="240"/>
    </location>
</feature>
<dbReference type="Proteomes" id="UP000092544">
    <property type="component" value="Unassembled WGS sequence"/>
</dbReference>
<keyword evidence="3" id="KW-0472">Membrane</keyword>
<feature type="coiled-coil region" evidence="1">
    <location>
        <begin position="56"/>
        <end position="83"/>
    </location>
</feature>
<keyword evidence="3" id="KW-0812">Transmembrane</keyword>
<feature type="coiled-coil region" evidence="1">
    <location>
        <begin position="107"/>
        <end position="148"/>
    </location>
</feature>
<evidence type="ECO:0000313" key="6">
    <source>
        <dbReference type="Proteomes" id="UP000092544"/>
    </source>
</evidence>
<evidence type="ECO:0000256" key="4">
    <source>
        <dbReference type="SAM" id="SignalP"/>
    </source>
</evidence>
<gene>
    <name evidence="5" type="primary">smc_3</name>
    <name evidence="5" type="ORF">MSP8886_03081</name>
</gene>
<proteinExistence type="predicted"/>
<name>A0A1A8TKW7_9GAMM</name>
<feature type="chain" id="PRO_5008379120" evidence="4">
    <location>
        <begin position="22"/>
        <end position="567"/>
    </location>
</feature>
<feature type="signal peptide" evidence="4">
    <location>
        <begin position="1"/>
        <end position="21"/>
    </location>
</feature>
<feature type="compositionally biased region" description="Low complexity" evidence="2">
    <location>
        <begin position="21"/>
        <end position="34"/>
    </location>
</feature>
<evidence type="ECO:0000313" key="5">
    <source>
        <dbReference type="EMBL" id="SBS34487.1"/>
    </source>
</evidence>
<dbReference type="RefSeq" id="WP_067017984.1">
    <property type="nucleotide sequence ID" value="NZ_FLOB01000008.1"/>
</dbReference>
<protein>
    <submittedName>
        <fullName evidence="5">Chromosome partition protein Smc</fullName>
    </submittedName>
</protein>
<feature type="transmembrane region" description="Helical" evidence="3">
    <location>
        <begin position="540"/>
        <end position="560"/>
    </location>
</feature>
<feature type="region of interest" description="Disordered" evidence="2">
    <location>
        <begin position="21"/>
        <end position="46"/>
    </location>
</feature>
<keyword evidence="3" id="KW-1133">Transmembrane helix</keyword>
<dbReference type="STRING" id="1792290.MSP8886_03081"/>
<sequence length="567" mass="63131">MISRTALFIPIALGLMTTACSTTSNTSSQGQSGRTEGGNIPHSSVARNPASFQETLQEKNQRIAALQQTLTKNQSQLADLQHQLDEKDALIDALGKSSSSSEALIALEKEKRLRRDLESRYAQLRIDNDRLNKKITQLKTENISLEKQLTSNSSVNKTSQNQASSNAKLDFVTLNKSYQTLNSAYSALQKKYHSLENKEKTLQQRYNKLTLDNLSNQKALDSLKAENLKLGGQISDARAQQESLWDKIHVQEGMIKHLQAKLTEQYRNQPTPSDDTTSNQGNSQLQGQIATLEARLKAQVSLIDDYKKKVRTLKKQLAQHKVNNRHIKALETQLARLEQMNVDANKALKDSNKALLASQAQAESLSNQLTGLEQDKASLEKQLASLKEQSARDATERNKLAAQVNDLIPFQAEVASLKNQLAVGLQSVTWQLPKEASLHNNFEIVVTARVNNPVAGQSYIAQLVTDSAIQMISSPKVEATLQNGQLQWRWRLNGLNERPNAKLNLFVSQQMNYHDKVILRQVYDGSETMALNNDNLLDKYGFWAGAILLGLAGGFGAGYMSRRKKEA</sequence>
<dbReference type="EMBL" id="FLOB01000008">
    <property type="protein sequence ID" value="SBS34487.1"/>
    <property type="molecule type" value="Genomic_DNA"/>
</dbReference>